<gene>
    <name evidence="1" type="ORF">C7R92_15210</name>
</gene>
<comment type="caution">
    <text evidence="1">The sequence shown here is derived from an EMBL/GenBank/DDBJ whole genome shotgun (WGS) entry which is preliminary data.</text>
</comment>
<organism evidence="1 2">
    <name type="scientific">Brevibacillus porteri</name>
    <dbReference type="NCBI Taxonomy" id="2126350"/>
    <lineage>
        <taxon>Bacteria</taxon>
        <taxon>Bacillati</taxon>
        <taxon>Bacillota</taxon>
        <taxon>Bacilli</taxon>
        <taxon>Bacillales</taxon>
        <taxon>Paenibacillaceae</taxon>
        <taxon>Brevibacillus</taxon>
    </lineage>
</organism>
<evidence type="ECO:0000313" key="1">
    <source>
        <dbReference type="EMBL" id="PSK09386.1"/>
    </source>
</evidence>
<proteinExistence type="predicted"/>
<dbReference type="Proteomes" id="UP000241645">
    <property type="component" value="Unassembled WGS sequence"/>
</dbReference>
<accession>A0ABX5FP16</accession>
<keyword evidence="2" id="KW-1185">Reference proteome</keyword>
<evidence type="ECO:0000313" key="2">
    <source>
        <dbReference type="Proteomes" id="UP000241645"/>
    </source>
</evidence>
<protein>
    <recommendedName>
        <fullName evidence="3">Transposase</fullName>
    </recommendedName>
</protein>
<dbReference type="EMBL" id="PXZO01000027">
    <property type="protein sequence ID" value="PSK09386.1"/>
    <property type="molecule type" value="Genomic_DNA"/>
</dbReference>
<name>A0ABX5FP16_9BACL</name>
<sequence>MFHHAVENVLGSFFVMKKSPVNGSIIDRLFHLHKVFQKKLRSFSTIFRRTKVYKQKGNSCAAYLFEPVALDTGFDMGRKTDAGRQADH</sequence>
<reference evidence="1 2" key="1">
    <citation type="submission" date="2018-03" db="EMBL/GenBank/DDBJ databases">
        <title>Brevisbacillus phylogenomics.</title>
        <authorList>
            <person name="Dunlap C."/>
        </authorList>
    </citation>
    <scope>NUCLEOTIDE SEQUENCE [LARGE SCALE GENOMIC DNA]</scope>
    <source>
        <strain evidence="1 2">NRRL B-41110</strain>
    </source>
</reference>
<evidence type="ECO:0008006" key="3">
    <source>
        <dbReference type="Google" id="ProtNLM"/>
    </source>
</evidence>